<keyword evidence="1" id="KW-1133">Transmembrane helix</keyword>
<organism evidence="2 3">
    <name type="scientific">Lentzea atacamensis</name>
    <dbReference type="NCBI Taxonomy" id="531938"/>
    <lineage>
        <taxon>Bacteria</taxon>
        <taxon>Bacillati</taxon>
        <taxon>Actinomycetota</taxon>
        <taxon>Actinomycetes</taxon>
        <taxon>Pseudonocardiales</taxon>
        <taxon>Pseudonocardiaceae</taxon>
        <taxon>Lentzea</taxon>
    </lineage>
</organism>
<name>A0A316H905_9PSEU</name>
<evidence type="ECO:0000313" key="2">
    <source>
        <dbReference type="EMBL" id="PWK77484.1"/>
    </source>
</evidence>
<accession>A0A316H905</accession>
<dbReference type="InterPro" id="IPR001646">
    <property type="entry name" value="5peptide_repeat"/>
</dbReference>
<keyword evidence="1" id="KW-0812">Transmembrane</keyword>
<dbReference type="AlphaFoldDB" id="A0A316H905"/>
<dbReference type="Gene3D" id="2.160.20.80">
    <property type="entry name" value="E3 ubiquitin-protein ligase SopA"/>
    <property type="match status" value="1"/>
</dbReference>
<proteinExistence type="predicted"/>
<sequence>MLTWHRSAQQQPNPDDRLVARREHDWVSWRVPGPSWHVAALGLVILVLAVGGSLWFTLDWLERVAALRMDPNAAIGGKDVVSAKLDAVKIALSAVAGGVALFALYLAVRRQMTAERDLRAQLHAQANTEDDARARRVTELYTKASEQLGSDKVPVRLASLYALERLGQDNPDQRATISQLWCAYLRMPYTSPPPTATRVSGSGPRALLYTPPPPTATRVPGGVPRPLLYNSRRRIDIQRPRPAVGTPAGHAAASHAEAVLERDVRLSVQRLLAKHLRRNMNDRGQSHDHYWPEILELDLTEATLVDLDLSECHLPTIRLVGATFIGGIARFQSATFAGRAHFERATFDGYAYFDSTTFTAGVGFGGATFREAWFTGTTFCAAADFYSAAFKGDAKFTGATFRETRFIDVTFFGDAHFDDATFLSDGKFHDTAFASVARCGNSRALGRRSHTPGHMAARLDVCPCRIAGSSRDIHTHE</sequence>
<gene>
    <name evidence="2" type="ORF">C8D88_1354</name>
</gene>
<evidence type="ECO:0000313" key="3">
    <source>
        <dbReference type="Proteomes" id="UP000246005"/>
    </source>
</evidence>
<keyword evidence="1" id="KW-0472">Membrane</keyword>
<protein>
    <submittedName>
        <fullName evidence="2">Pentapeptide repeat protein</fullName>
    </submittedName>
</protein>
<dbReference type="EMBL" id="QGHB01000035">
    <property type="protein sequence ID" value="PWK77484.1"/>
    <property type="molecule type" value="Genomic_DNA"/>
</dbReference>
<dbReference type="Proteomes" id="UP000246005">
    <property type="component" value="Unassembled WGS sequence"/>
</dbReference>
<evidence type="ECO:0000256" key="1">
    <source>
        <dbReference type="SAM" id="Phobius"/>
    </source>
</evidence>
<dbReference type="Pfam" id="PF13576">
    <property type="entry name" value="Pentapeptide_3"/>
    <property type="match status" value="2"/>
</dbReference>
<reference evidence="2 3" key="1">
    <citation type="submission" date="2018-05" db="EMBL/GenBank/DDBJ databases">
        <title>Genomic Encyclopedia of Type Strains, Phase IV (KMG-IV): sequencing the most valuable type-strain genomes for metagenomic binning, comparative biology and taxonomic classification.</title>
        <authorList>
            <person name="Goeker M."/>
        </authorList>
    </citation>
    <scope>NUCLEOTIDE SEQUENCE [LARGE SCALE GENOMIC DNA]</scope>
    <source>
        <strain evidence="2 3">DSM 45480</strain>
    </source>
</reference>
<dbReference type="RefSeq" id="WP_109643033.1">
    <property type="nucleotide sequence ID" value="NZ_QGHB01000035.1"/>
</dbReference>
<feature type="transmembrane region" description="Helical" evidence="1">
    <location>
        <begin position="38"/>
        <end position="58"/>
    </location>
</feature>
<dbReference type="SUPFAM" id="SSF141571">
    <property type="entry name" value="Pentapeptide repeat-like"/>
    <property type="match status" value="1"/>
</dbReference>
<feature type="transmembrane region" description="Helical" evidence="1">
    <location>
        <begin position="90"/>
        <end position="108"/>
    </location>
</feature>
<comment type="caution">
    <text evidence="2">The sequence shown here is derived from an EMBL/GenBank/DDBJ whole genome shotgun (WGS) entry which is preliminary data.</text>
</comment>